<feature type="chain" id="PRO_5045448930" description="DUF2490 domain-containing protein" evidence="1">
    <location>
        <begin position="21"/>
        <end position="258"/>
    </location>
</feature>
<evidence type="ECO:0000256" key="1">
    <source>
        <dbReference type="SAM" id="SignalP"/>
    </source>
</evidence>
<evidence type="ECO:0000313" key="2">
    <source>
        <dbReference type="EMBL" id="MDO3425492.1"/>
    </source>
</evidence>
<gene>
    <name evidence="2" type="ORF">QWT87_11375</name>
</gene>
<feature type="signal peptide" evidence="1">
    <location>
        <begin position="1"/>
        <end position="20"/>
    </location>
</feature>
<keyword evidence="1" id="KW-0732">Signal</keyword>
<protein>
    <recommendedName>
        <fullName evidence="4">DUF2490 domain-containing protein</fullName>
    </recommendedName>
</protein>
<comment type="caution">
    <text evidence="2">The sequence shown here is derived from an EMBL/GenBank/DDBJ whole genome shotgun (WGS) entry which is preliminary data.</text>
</comment>
<sequence>MKKLKLITGCCLLFSVHSFAQYLEGGQKSFGDFDNSEKRWFFTQSVVSKPLNRNYYNNKIFYRTITLNNDYNNDGTKDIGDYRIRTNNFSNGSSDYLLITVPNVSNYKGSEIEFYSDCFECIALYSQQQYRDIGTTNMFYRQSNIIPTNGTSVRTIESLPFLFQIPKHSAKKSFTIEIGYTIRTAKKRNCDFNQFSTYLFYDAAESYFGPVYLSGVNYLNTDNNCRTSLSRNKTESYKFNWQNEEELDRFIAVYTVEY</sequence>
<reference evidence="2" key="1">
    <citation type="submission" date="2023-07" db="EMBL/GenBank/DDBJ databases">
        <title>AMR profile of multidrug- resistance Chryseobacterium gambrini related strain.</title>
        <authorList>
            <person name="Kirdat K."/>
            <person name="Bhatt A."/>
            <person name="Kuyare S."/>
            <person name="Yadav A."/>
        </authorList>
    </citation>
    <scope>NUCLEOTIDE SEQUENCE</scope>
    <source>
        <strain evidence="2">APV-1</strain>
    </source>
</reference>
<evidence type="ECO:0000313" key="3">
    <source>
        <dbReference type="Proteomes" id="UP001168128"/>
    </source>
</evidence>
<organism evidence="2 3">
    <name type="scientific">Chryseobacterium urinae</name>
    <dbReference type="NCBI Taxonomy" id="3058400"/>
    <lineage>
        <taxon>Bacteria</taxon>
        <taxon>Pseudomonadati</taxon>
        <taxon>Bacteroidota</taxon>
        <taxon>Flavobacteriia</taxon>
        <taxon>Flavobacteriales</taxon>
        <taxon>Weeksellaceae</taxon>
        <taxon>Chryseobacterium group</taxon>
        <taxon>Chryseobacterium</taxon>
    </lineage>
</organism>
<keyword evidence="3" id="KW-1185">Reference proteome</keyword>
<dbReference type="RefSeq" id="WP_302716175.1">
    <property type="nucleotide sequence ID" value="NZ_JAULSJ010000015.1"/>
</dbReference>
<evidence type="ECO:0008006" key="4">
    <source>
        <dbReference type="Google" id="ProtNLM"/>
    </source>
</evidence>
<dbReference type="EMBL" id="JAULSJ010000015">
    <property type="protein sequence ID" value="MDO3425492.1"/>
    <property type="molecule type" value="Genomic_DNA"/>
</dbReference>
<name>A0ABT8U366_9FLAO</name>
<dbReference type="Proteomes" id="UP001168128">
    <property type="component" value="Unassembled WGS sequence"/>
</dbReference>
<proteinExistence type="predicted"/>
<accession>A0ABT8U366</accession>